<dbReference type="PANTHER" id="PTHR43037">
    <property type="entry name" value="UNNAMED PRODUCT-RELATED"/>
    <property type="match status" value="1"/>
</dbReference>
<dbReference type="GO" id="GO:0016787">
    <property type="term" value="F:hydrolase activity"/>
    <property type="evidence" value="ECO:0007669"/>
    <property type="project" value="InterPro"/>
</dbReference>
<evidence type="ECO:0000313" key="5">
    <source>
        <dbReference type="Proteomes" id="UP000229278"/>
    </source>
</evidence>
<dbReference type="Proteomes" id="UP000229278">
    <property type="component" value="Unassembled WGS sequence"/>
</dbReference>
<proteinExistence type="predicted"/>
<dbReference type="Pfam" id="PF02230">
    <property type="entry name" value="Abhydrolase_2"/>
    <property type="match status" value="1"/>
</dbReference>
<evidence type="ECO:0000256" key="2">
    <source>
        <dbReference type="SAM" id="SignalP"/>
    </source>
</evidence>
<dbReference type="SUPFAM" id="SSF53474">
    <property type="entry name" value="alpha/beta-Hydrolases"/>
    <property type="match status" value="1"/>
</dbReference>
<comment type="caution">
    <text evidence="4">The sequence shown here is derived from an EMBL/GenBank/DDBJ whole genome shotgun (WGS) entry which is preliminary data.</text>
</comment>
<sequence>MTNTMKVVIMVLSLITGTVAFAAQGSLKTIEFVIDQRERNALLYIPANRSRFKGDRPLVLMIHGSGGAARGMPSLTRFRFHTLANHDGAYVVYPNAYKKMWGFGEAFADTARDTGVNDETYFKALLNKLAEDYPIDRNKLFITGISQGGSMSYFLACRFPGQVKALAPVAMSLPKAFKELCADVKDMPLLLMNGDADPVVPYRGGKVTFLGRKYGSVLSTSETVSFWRKLNGCTKDVETDSLNRALNDKTWVERKVWRNCHRAPVVLYRIKKGGHAWPGGRQYLPKALVGRVSREIDAADEIWRFFRLFF</sequence>
<evidence type="ECO:0000313" key="4">
    <source>
        <dbReference type="EMBL" id="PIE83432.1"/>
    </source>
</evidence>
<name>A0A2G6PG02_9GAMM</name>
<dbReference type="InterPro" id="IPR029058">
    <property type="entry name" value="AB_hydrolase_fold"/>
</dbReference>
<dbReference type="AlphaFoldDB" id="A0A2G6PG02"/>
<feature type="chain" id="PRO_5013848979" description="Phospholipase/carboxylesterase/thioesterase domain-containing protein" evidence="2">
    <location>
        <begin position="23"/>
        <end position="310"/>
    </location>
</feature>
<dbReference type="Gene3D" id="3.40.50.1820">
    <property type="entry name" value="alpha/beta hydrolase"/>
    <property type="match status" value="1"/>
</dbReference>
<dbReference type="PANTHER" id="PTHR43037:SF1">
    <property type="entry name" value="BLL1128 PROTEIN"/>
    <property type="match status" value="1"/>
</dbReference>
<feature type="domain" description="Phospholipase/carboxylesterase/thioesterase" evidence="3">
    <location>
        <begin position="56"/>
        <end position="207"/>
    </location>
</feature>
<organism evidence="4 5">
    <name type="scientific">Candidatus Contendibacter odensensis</name>
    <dbReference type="NCBI Taxonomy" id="1400860"/>
    <lineage>
        <taxon>Bacteria</taxon>
        <taxon>Pseudomonadati</taxon>
        <taxon>Pseudomonadota</taxon>
        <taxon>Gammaproteobacteria</taxon>
        <taxon>Candidatus Competibacteraceae</taxon>
        <taxon>Candidatus Contendibacter</taxon>
    </lineage>
</organism>
<keyword evidence="1 2" id="KW-0732">Signal</keyword>
<dbReference type="InterPro" id="IPR050955">
    <property type="entry name" value="Plant_Biomass_Hydrol_Est"/>
</dbReference>
<dbReference type="InterPro" id="IPR003140">
    <property type="entry name" value="PLipase/COase/thioEstase"/>
</dbReference>
<evidence type="ECO:0000259" key="3">
    <source>
        <dbReference type="Pfam" id="PF02230"/>
    </source>
</evidence>
<evidence type="ECO:0000256" key="1">
    <source>
        <dbReference type="ARBA" id="ARBA00022729"/>
    </source>
</evidence>
<accession>A0A2G6PG02</accession>
<dbReference type="EMBL" id="PDTV01000004">
    <property type="protein sequence ID" value="PIE83432.1"/>
    <property type="molecule type" value="Genomic_DNA"/>
</dbReference>
<reference evidence="4 5" key="1">
    <citation type="submission" date="2017-10" db="EMBL/GenBank/DDBJ databases">
        <title>Novel microbial diversity and functional potential in the marine mammal oral microbiome.</title>
        <authorList>
            <person name="Dudek N.K."/>
            <person name="Sun C.L."/>
            <person name="Burstein D."/>
            <person name="Kantor R.S."/>
            <person name="Aliaga Goltsman D.S."/>
            <person name="Bik E.M."/>
            <person name="Thomas B.C."/>
            <person name="Banfield J.F."/>
            <person name="Relman D.A."/>
        </authorList>
    </citation>
    <scope>NUCLEOTIDE SEQUENCE [LARGE SCALE GENOMIC DNA]</scope>
    <source>
        <strain evidence="4">DOLJORAL78_50_517</strain>
    </source>
</reference>
<feature type="signal peptide" evidence="2">
    <location>
        <begin position="1"/>
        <end position="22"/>
    </location>
</feature>
<gene>
    <name evidence="4" type="ORF">CSA09_00715</name>
</gene>
<protein>
    <recommendedName>
        <fullName evidence="3">Phospholipase/carboxylesterase/thioesterase domain-containing protein</fullName>
    </recommendedName>
</protein>